<keyword evidence="7" id="KW-1185">Reference proteome</keyword>
<dbReference type="InterPro" id="IPR018484">
    <property type="entry name" value="FGGY_N"/>
</dbReference>
<accession>A0AA51RQW7</accession>
<comment type="similarity">
    <text evidence="1">Belongs to the FGGY kinase family.</text>
</comment>
<gene>
    <name evidence="6" type="ORF">Q9312_12130</name>
</gene>
<dbReference type="SUPFAM" id="SSF53067">
    <property type="entry name" value="Actin-like ATPase domain"/>
    <property type="match status" value="2"/>
</dbReference>
<evidence type="ECO:0000256" key="1">
    <source>
        <dbReference type="ARBA" id="ARBA00009156"/>
    </source>
</evidence>
<evidence type="ECO:0000256" key="3">
    <source>
        <dbReference type="ARBA" id="ARBA00022777"/>
    </source>
</evidence>
<evidence type="ECO:0000256" key="2">
    <source>
        <dbReference type="ARBA" id="ARBA00022679"/>
    </source>
</evidence>
<dbReference type="PANTHER" id="PTHR43095:SF5">
    <property type="entry name" value="XYLULOSE KINASE"/>
    <property type="match status" value="1"/>
</dbReference>
<keyword evidence="3 6" id="KW-0418">Kinase</keyword>
<evidence type="ECO:0000259" key="4">
    <source>
        <dbReference type="Pfam" id="PF00370"/>
    </source>
</evidence>
<evidence type="ECO:0000313" key="7">
    <source>
        <dbReference type="Proteomes" id="UP001239782"/>
    </source>
</evidence>
<dbReference type="CDD" id="cd07779">
    <property type="entry name" value="ASKHA_NBD_FGGY_YgcE-like"/>
    <property type="match status" value="1"/>
</dbReference>
<dbReference type="KEGG" id="plei:Q9312_12130"/>
<dbReference type="InterPro" id="IPR018485">
    <property type="entry name" value="FGGY_C"/>
</dbReference>
<proteinExistence type="inferred from homology"/>
<dbReference type="GO" id="GO:0016301">
    <property type="term" value="F:kinase activity"/>
    <property type="evidence" value="ECO:0007669"/>
    <property type="project" value="UniProtKB-KW"/>
</dbReference>
<dbReference type="Gene3D" id="3.30.420.40">
    <property type="match status" value="2"/>
</dbReference>
<protein>
    <submittedName>
        <fullName evidence="6">FGGY-family carbohydrate kinase</fullName>
        <ecNumber evidence="6">2.7.1.-</ecNumber>
    </submittedName>
</protein>
<dbReference type="Pfam" id="PF02782">
    <property type="entry name" value="FGGY_C"/>
    <property type="match status" value="1"/>
</dbReference>
<dbReference type="AlphaFoldDB" id="A0AA51RQW7"/>
<dbReference type="GO" id="GO:0005975">
    <property type="term" value="P:carbohydrate metabolic process"/>
    <property type="evidence" value="ECO:0007669"/>
    <property type="project" value="InterPro"/>
</dbReference>
<dbReference type="PANTHER" id="PTHR43095">
    <property type="entry name" value="SUGAR KINASE"/>
    <property type="match status" value="1"/>
</dbReference>
<evidence type="ECO:0000313" key="6">
    <source>
        <dbReference type="EMBL" id="WMS85966.1"/>
    </source>
</evidence>
<dbReference type="PIRSF" id="PIRSF000538">
    <property type="entry name" value="GlpK"/>
    <property type="match status" value="1"/>
</dbReference>
<sequence>MLQSKYNKQSSAVSDLNSAAQFLIIDCGTQSVRALIFDRHGTLIAKSQVPLEGYFSDQPGWVEHHAHYFWDSLCRACQKLWSLPGVERTNIVGMTVTTQRATIICVDKNGEPQRPAITWMDQRTATKLPTIKWWWRLAFKVAGVKQTVTQFMENAEINWLWQHQPDIVQRSEKILLLSGYLNHQLTAQFKDSIGSQVGYLPFDYKRHRWAKKSDWKWQACPFLPKHLPELVSVGGQIGEVTASAAEQTGIPTGLPVIAAAADKACETLGCGALAKHQGQISYGTTATFNILSPKYIEPIRYLPAYPAAVPNFYTCEYQIYRGYWMVSWFKQQFAHKEFLEARETDTSTEALLDNLAMKVPAGSDGLILQPYWSPGVRYPGPEARGAIIGFNDGHTKAHMYRALIEGIAYGLCNGKEKMEKRSGRRVTELFVSGGGAQSETALQVTADIFDLPVLLPHTHETSGLGAAINVAVGLGVFDTYSDAVDSMCHVSRRVEPNPQNVPLYRKLYRQIYRKLYPRLAPFYRIIKNLD</sequence>
<dbReference type="InterPro" id="IPR000577">
    <property type="entry name" value="Carb_kinase_FGGY"/>
</dbReference>
<name>A0AA51RQW7_9GAMM</name>
<dbReference type="InterPro" id="IPR050406">
    <property type="entry name" value="FGGY_Carb_Kinase"/>
</dbReference>
<evidence type="ECO:0000259" key="5">
    <source>
        <dbReference type="Pfam" id="PF02782"/>
    </source>
</evidence>
<feature type="domain" description="Carbohydrate kinase FGGY N-terminal" evidence="4">
    <location>
        <begin position="23"/>
        <end position="269"/>
    </location>
</feature>
<keyword evidence="2 6" id="KW-0808">Transferase</keyword>
<feature type="domain" description="Carbohydrate kinase FGGY C-terminal" evidence="5">
    <location>
        <begin position="280"/>
        <end position="472"/>
    </location>
</feature>
<dbReference type="EC" id="2.7.1.-" evidence="6"/>
<dbReference type="EMBL" id="CP133548">
    <property type="protein sequence ID" value="WMS85966.1"/>
    <property type="molecule type" value="Genomic_DNA"/>
</dbReference>
<organism evidence="6 7">
    <name type="scientific">Pleionea litopenaei</name>
    <dbReference type="NCBI Taxonomy" id="3070815"/>
    <lineage>
        <taxon>Bacteria</taxon>
        <taxon>Pseudomonadati</taxon>
        <taxon>Pseudomonadota</taxon>
        <taxon>Gammaproteobacteria</taxon>
        <taxon>Oceanospirillales</taxon>
        <taxon>Pleioneaceae</taxon>
        <taxon>Pleionea</taxon>
    </lineage>
</organism>
<dbReference type="RefSeq" id="WP_309201118.1">
    <property type="nucleotide sequence ID" value="NZ_CP133548.1"/>
</dbReference>
<dbReference type="InterPro" id="IPR043129">
    <property type="entry name" value="ATPase_NBD"/>
</dbReference>
<dbReference type="Proteomes" id="UP001239782">
    <property type="component" value="Chromosome"/>
</dbReference>
<dbReference type="Pfam" id="PF00370">
    <property type="entry name" value="FGGY_N"/>
    <property type="match status" value="1"/>
</dbReference>
<reference evidence="6 7" key="1">
    <citation type="submission" date="2023-08" db="EMBL/GenBank/DDBJ databases">
        <title>Pleionea litopenaei sp. nov., isolated from stomach of juvenile Litopenaeus vannamei.</title>
        <authorList>
            <person name="Rho A.M."/>
            <person name="Hwang C.Y."/>
        </authorList>
    </citation>
    <scope>NUCLEOTIDE SEQUENCE [LARGE SCALE GENOMIC DNA]</scope>
    <source>
        <strain evidence="6 7">HL-JVS1</strain>
    </source>
</reference>